<dbReference type="EMBL" id="FXUB01000001">
    <property type="protein sequence ID" value="SMP01801.1"/>
    <property type="molecule type" value="Genomic_DNA"/>
</dbReference>
<keyword evidence="4" id="KW-1185">Reference proteome</keyword>
<evidence type="ECO:0000256" key="2">
    <source>
        <dbReference type="SAM" id="SignalP"/>
    </source>
</evidence>
<evidence type="ECO:0000313" key="3">
    <source>
        <dbReference type="EMBL" id="SMP01801.1"/>
    </source>
</evidence>
<keyword evidence="1" id="KW-0175">Coiled coil</keyword>
<protein>
    <recommendedName>
        <fullName evidence="5">Lipoprotein</fullName>
    </recommendedName>
</protein>
<dbReference type="RefSeq" id="WP_283399526.1">
    <property type="nucleotide sequence ID" value="NZ_FXUB01000001.1"/>
</dbReference>
<dbReference type="Proteomes" id="UP001157911">
    <property type="component" value="Unassembled WGS sequence"/>
</dbReference>
<name>A0ABY1N7D2_9BACT</name>
<evidence type="ECO:0000313" key="4">
    <source>
        <dbReference type="Proteomes" id="UP001157911"/>
    </source>
</evidence>
<dbReference type="Gene3D" id="6.10.250.3110">
    <property type="match status" value="1"/>
</dbReference>
<feature type="coiled-coil region" evidence="1">
    <location>
        <begin position="34"/>
        <end position="96"/>
    </location>
</feature>
<keyword evidence="2" id="KW-0732">Signal</keyword>
<feature type="signal peptide" evidence="2">
    <location>
        <begin position="1"/>
        <end position="21"/>
    </location>
</feature>
<evidence type="ECO:0000256" key="1">
    <source>
        <dbReference type="SAM" id="Coils"/>
    </source>
</evidence>
<proteinExistence type="predicted"/>
<accession>A0ABY1N7D2</accession>
<reference evidence="3 4" key="1">
    <citation type="submission" date="2017-05" db="EMBL/GenBank/DDBJ databases">
        <authorList>
            <person name="Varghese N."/>
            <person name="Submissions S."/>
        </authorList>
    </citation>
    <scope>NUCLEOTIDE SEQUENCE [LARGE SCALE GENOMIC DNA]</scope>
    <source>
        <strain evidence="3 4">DSM 15522</strain>
    </source>
</reference>
<gene>
    <name evidence="3" type="ORF">SAMN06265339_0012</name>
</gene>
<evidence type="ECO:0008006" key="5">
    <source>
        <dbReference type="Google" id="ProtNLM"/>
    </source>
</evidence>
<organism evidence="3 4">
    <name type="scientific">Desulfurobacterium pacificum</name>
    <dbReference type="NCBI Taxonomy" id="240166"/>
    <lineage>
        <taxon>Bacteria</taxon>
        <taxon>Pseudomonadati</taxon>
        <taxon>Aquificota</taxon>
        <taxon>Aquificia</taxon>
        <taxon>Desulfurobacteriales</taxon>
        <taxon>Desulfurobacteriaceae</taxon>
        <taxon>Desulfurobacterium</taxon>
    </lineage>
</organism>
<comment type="caution">
    <text evidence="3">The sequence shown here is derived from an EMBL/GenBank/DDBJ whole genome shotgun (WGS) entry which is preliminary data.</text>
</comment>
<feature type="chain" id="PRO_5045581673" description="Lipoprotein" evidence="2">
    <location>
        <begin position="22"/>
        <end position="112"/>
    </location>
</feature>
<sequence length="112" mass="12737">MYRKLAIAFLGIALSSSVALAGVCTVKPEAETKKDTLPVKYQKLKKENEELKQQLSSCCEKKEELKSEIESLNSQIDSLTKEKESLTQKLSSYLSKDELISKIQQLQEELRR</sequence>